<protein>
    <recommendedName>
        <fullName evidence="2">prolyl oligopeptidase</fullName>
        <ecNumber evidence="2">3.4.21.26</ecNumber>
    </recommendedName>
</protein>
<feature type="domain" description="Peptidase S9A N-terminal" evidence="7">
    <location>
        <begin position="8"/>
        <end position="412"/>
    </location>
</feature>
<dbReference type="EMBL" id="VDCI01000002">
    <property type="protein sequence ID" value="TNJ37460.1"/>
    <property type="molecule type" value="Genomic_DNA"/>
</dbReference>
<evidence type="ECO:0000256" key="2">
    <source>
        <dbReference type="ARBA" id="ARBA00011897"/>
    </source>
</evidence>
<evidence type="ECO:0000256" key="4">
    <source>
        <dbReference type="ARBA" id="ARBA00022801"/>
    </source>
</evidence>
<comment type="caution">
    <text evidence="8">The sequence shown here is derived from an EMBL/GenBank/DDBJ whole genome shotgun (WGS) entry which is preliminary data.</text>
</comment>
<evidence type="ECO:0000256" key="1">
    <source>
        <dbReference type="ARBA" id="ARBA00001070"/>
    </source>
</evidence>
<dbReference type="InterPro" id="IPR029058">
    <property type="entry name" value="AB_hydrolase_fold"/>
</dbReference>
<dbReference type="SUPFAM" id="SSF50993">
    <property type="entry name" value="Peptidase/esterase 'gauge' domain"/>
    <property type="match status" value="1"/>
</dbReference>
<evidence type="ECO:0000259" key="6">
    <source>
        <dbReference type="Pfam" id="PF00326"/>
    </source>
</evidence>
<dbReference type="PANTHER" id="PTHR42881">
    <property type="entry name" value="PROLYL ENDOPEPTIDASE"/>
    <property type="match status" value="1"/>
</dbReference>
<dbReference type="EC" id="3.4.21.26" evidence="2"/>
<organism evidence="8 9">
    <name type="scientific">Prosthecochloris vibrioformis</name>
    <name type="common">Chlorobium vibrioforme</name>
    <dbReference type="NCBI Taxonomy" id="1098"/>
    <lineage>
        <taxon>Bacteria</taxon>
        <taxon>Pseudomonadati</taxon>
        <taxon>Chlorobiota</taxon>
        <taxon>Chlorobiia</taxon>
        <taxon>Chlorobiales</taxon>
        <taxon>Chlorobiaceae</taxon>
        <taxon>Prosthecochloris</taxon>
    </lineage>
</organism>
<evidence type="ECO:0000259" key="7">
    <source>
        <dbReference type="Pfam" id="PF02897"/>
    </source>
</evidence>
<evidence type="ECO:0000313" key="9">
    <source>
        <dbReference type="Proteomes" id="UP000309544"/>
    </source>
</evidence>
<proteinExistence type="predicted"/>
<keyword evidence="9" id="KW-1185">Reference proteome</keyword>
<dbReference type="GO" id="GO:0004252">
    <property type="term" value="F:serine-type endopeptidase activity"/>
    <property type="evidence" value="ECO:0007669"/>
    <property type="project" value="UniProtKB-EC"/>
</dbReference>
<evidence type="ECO:0000256" key="5">
    <source>
        <dbReference type="ARBA" id="ARBA00022825"/>
    </source>
</evidence>
<dbReference type="GO" id="GO:0005829">
    <property type="term" value="C:cytosol"/>
    <property type="evidence" value="ECO:0007669"/>
    <property type="project" value="TreeGrafter"/>
</dbReference>
<dbReference type="InterPro" id="IPR023302">
    <property type="entry name" value="Pept_S9A_N"/>
</dbReference>
<dbReference type="Pfam" id="PF02897">
    <property type="entry name" value="Peptidase_S9_N"/>
    <property type="match status" value="1"/>
</dbReference>
<gene>
    <name evidence="8" type="ORF">FGF68_03945</name>
</gene>
<comment type="catalytic activity">
    <reaction evidence="1">
        <text>Hydrolysis of Pro-|-Xaa &gt;&gt; Ala-|-Xaa in oligopeptides.</text>
        <dbReference type="EC" id="3.4.21.26"/>
    </reaction>
</comment>
<keyword evidence="4" id="KW-0378">Hydrolase</keyword>
<feature type="domain" description="Peptidase S9 prolyl oligopeptidase catalytic" evidence="6">
    <location>
        <begin position="482"/>
        <end position="688"/>
    </location>
</feature>
<dbReference type="Proteomes" id="UP000309544">
    <property type="component" value="Unassembled WGS sequence"/>
</dbReference>
<sequence length="691" mass="77853">MLPPATPVTETLCDTTITDPYRALEKLSDPDVDRWMRSEAARAREVLDGLPRREELLTKMREFDSRRKEQVYNLVISESNRYFYLKRQPGEEVGQLFWRDGFEGAETLLFDPREYAKESGADYVVSRVSPAHDGSKAAVAISADGSENSVLLVLDVETGKAFPEKIDRCRFASPSWLADNETFLYNRMRQGNLLDPKVQMDSRVLLHRVGTEPSEDRLVFSRSTHPDLQIRPEDIPGIAYDKDSGYLFGFVRNVDRRLQVYYAPAAELDNERISWTPLLEPEDNVHDFAVTNSELYLYTPEGAPNFRILQTSLFEPDLDHAVTVVDEDPDAVLTGFGVTSEGMYYTRSRNGVAAELYHAQLDGSDAKRLELPFPAGMIRLQDRGFRHPELWAVIGGWANDYRRYRYDAEKGEFVLETLSSPADYPEYENLVIRELMVRSHDGTKVPLSLIYREGLERDGRNPLLFYGYGAYGRSMSPFFNPSMLLWTHYGGILAVAHVRGGGELGDQWHLDGMKTTKENTWKDLISLAEWVTKKGYSSPEHIAATSASAGGILIGRAMTERPDLFAAMITQVGAMNPLRGEETPNGPVNVPEFGTVKDSLECRALIDMDPYLNLRKGVPYPATLVTAGINDPRVIAWQPAKFAARLQASTSSENPVLFQVDYQAGHGIGNTRTRQFESLADLLTFALWQTR</sequence>
<dbReference type="Pfam" id="PF00326">
    <property type="entry name" value="Peptidase_S9"/>
    <property type="match status" value="1"/>
</dbReference>
<name>A0A5C4S1X1_PROVB</name>
<dbReference type="Gene3D" id="2.130.10.120">
    <property type="entry name" value="Prolyl oligopeptidase, N-terminal domain"/>
    <property type="match status" value="1"/>
</dbReference>
<dbReference type="InterPro" id="IPR001375">
    <property type="entry name" value="Peptidase_S9_cat"/>
</dbReference>
<evidence type="ECO:0000256" key="3">
    <source>
        <dbReference type="ARBA" id="ARBA00022670"/>
    </source>
</evidence>
<accession>A0A5C4S1X1</accession>
<dbReference type="PRINTS" id="PR00862">
    <property type="entry name" value="PROLIGOPTASE"/>
</dbReference>
<dbReference type="GO" id="GO:0006508">
    <property type="term" value="P:proteolysis"/>
    <property type="evidence" value="ECO:0007669"/>
    <property type="project" value="UniProtKB-KW"/>
</dbReference>
<keyword evidence="3" id="KW-0645">Protease</keyword>
<dbReference type="AlphaFoldDB" id="A0A5C4S1X1"/>
<dbReference type="SUPFAM" id="SSF53474">
    <property type="entry name" value="alpha/beta-Hydrolases"/>
    <property type="match status" value="1"/>
</dbReference>
<dbReference type="InterPro" id="IPR002470">
    <property type="entry name" value="Peptidase_S9A"/>
</dbReference>
<keyword evidence="5" id="KW-0720">Serine protease</keyword>
<reference evidence="8 9" key="1">
    <citation type="submission" date="2019-05" db="EMBL/GenBank/DDBJ databases">
        <title>Draft Whole-Genome sequence of the green sulfur bacterium Prosthecochloris vibrioformis DSM 260.</title>
        <authorList>
            <person name="Meyer T.E."/>
            <person name="Kyndt J.A."/>
        </authorList>
    </citation>
    <scope>NUCLEOTIDE SEQUENCE [LARGE SCALE GENOMIC DNA]</scope>
    <source>
        <strain evidence="8 9">DSM 260</strain>
    </source>
</reference>
<evidence type="ECO:0000313" key="8">
    <source>
        <dbReference type="EMBL" id="TNJ37460.1"/>
    </source>
</evidence>
<dbReference type="PANTHER" id="PTHR42881:SF2">
    <property type="entry name" value="PROLYL ENDOPEPTIDASE"/>
    <property type="match status" value="1"/>
</dbReference>
<dbReference type="InterPro" id="IPR051167">
    <property type="entry name" value="Prolyl_oligopep/macrocyclase"/>
</dbReference>
<dbReference type="GO" id="GO:0070012">
    <property type="term" value="F:oligopeptidase activity"/>
    <property type="evidence" value="ECO:0007669"/>
    <property type="project" value="TreeGrafter"/>
</dbReference>
<dbReference type="Gene3D" id="3.40.50.1820">
    <property type="entry name" value="alpha/beta hydrolase"/>
    <property type="match status" value="1"/>
</dbReference>